<evidence type="ECO:0000313" key="3">
    <source>
        <dbReference type="Proteomes" id="UP000555728"/>
    </source>
</evidence>
<dbReference type="Proteomes" id="UP000555728">
    <property type="component" value="Unassembled WGS sequence"/>
</dbReference>
<keyword evidence="3" id="KW-1185">Reference proteome</keyword>
<dbReference type="InterPro" id="IPR058956">
    <property type="entry name" value="MamC"/>
</dbReference>
<dbReference type="RefSeq" id="WP_184431730.1">
    <property type="nucleotide sequence ID" value="NZ_JACIGI010000004.1"/>
</dbReference>
<dbReference type="AlphaFoldDB" id="A0A7W6WK22"/>
<name>A0A7W6WK22_9PROT</name>
<comment type="caution">
    <text evidence="2">The sequence shown here is derived from an EMBL/GenBank/DDBJ whole genome shotgun (WGS) entry which is preliminary data.</text>
</comment>
<feature type="region of interest" description="Disordered" evidence="1">
    <location>
        <begin position="222"/>
        <end position="249"/>
    </location>
</feature>
<proteinExistence type="predicted"/>
<gene>
    <name evidence="2" type="ORF">GGD88_000686</name>
</gene>
<dbReference type="Pfam" id="PF26373">
    <property type="entry name" value="MamC"/>
    <property type="match status" value="1"/>
</dbReference>
<accession>A0A7W6WK22</accession>
<evidence type="ECO:0000313" key="2">
    <source>
        <dbReference type="EMBL" id="MBB4284972.1"/>
    </source>
</evidence>
<dbReference type="EMBL" id="JACIGI010000004">
    <property type="protein sequence ID" value="MBB4284972.1"/>
    <property type="molecule type" value="Genomic_DNA"/>
</dbReference>
<sequence length="512" mass="54767">MENFMSEPKSGVKRAQQNNDIGERYEKALVNGIAVNPLFPNAAKQQMASLVEEIARSDENINTFLNWDTRSAQLGGHLAEEFHANTFNMDAINKDNAMRLETGLDNNLVPKNHEINDLVVNKDNIVARSAQSKYDKAPEVTAHDLSQLNFNNTAAKYSDVDVALVPSDQLSAVKAYSQKRSEDLLQKAQQLLESGAEPAEIATKKAEAEAYRLTAQKANDRIEHEGISSSPLSKKGANQLGDGNTSELDKFRSGYKTKSTLYQMKRSAASAAALSAIIVGTVNCSRYLKLVKDGKITTQEAVVKITGETAAASAASAINAAAVTGVHSTLVRVTGQQAVAPLARQTLGVMFRSNMVTVGAVCAVDAVKDVVLMAAGKITLEELGERQGRGIMTTSSGVVGGSIGAAAVGALTTTAALPLMAGGLVGGVIGAVAMNFAIEKGIDGPYREICADLETLQDSAQWLDQVSKEFFNGQVLFEEFLKESHDLDGKIQRMQSRARQSTAQMRASIDKI</sequence>
<reference evidence="2 3" key="1">
    <citation type="submission" date="2020-08" db="EMBL/GenBank/DDBJ databases">
        <title>Genome sequencing of Purple Non-Sulfur Bacteria from various extreme environments.</title>
        <authorList>
            <person name="Mayer M."/>
        </authorList>
    </citation>
    <scope>NUCLEOTIDE SEQUENCE [LARGE SCALE GENOMIC DNA]</scope>
    <source>
        <strain evidence="2 3">JA135</strain>
    </source>
</reference>
<protein>
    <submittedName>
        <fullName evidence="2">Putative membrane protein YeaQ/YmgE (Transglycosylase-associated protein family)</fullName>
    </submittedName>
</protein>
<organism evidence="2 3">
    <name type="scientific">Roseospira goensis</name>
    <dbReference type="NCBI Taxonomy" id="391922"/>
    <lineage>
        <taxon>Bacteria</taxon>
        <taxon>Pseudomonadati</taxon>
        <taxon>Pseudomonadota</taxon>
        <taxon>Alphaproteobacteria</taxon>
        <taxon>Rhodospirillales</taxon>
        <taxon>Rhodospirillaceae</taxon>
        <taxon>Roseospira</taxon>
    </lineage>
</organism>
<evidence type="ECO:0000256" key="1">
    <source>
        <dbReference type="SAM" id="MobiDB-lite"/>
    </source>
</evidence>